<organism evidence="2 3">
    <name type="scientific">Tanacetum coccineum</name>
    <dbReference type="NCBI Taxonomy" id="301880"/>
    <lineage>
        <taxon>Eukaryota</taxon>
        <taxon>Viridiplantae</taxon>
        <taxon>Streptophyta</taxon>
        <taxon>Embryophyta</taxon>
        <taxon>Tracheophyta</taxon>
        <taxon>Spermatophyta</taxon>
        <taxon>Magnoliopsida</taxon>
        <taxon>eudicotyledons</taxon>
        <taxon>Gunneridae</taxon>
        <taxon>Pentapetalae</taxon>
        <taxon>asterids</taxon>
        <taxon>campanulids</taxon>
        <taxon>Asterales</taxon>
        <taxon>Asteraceae</taxon>
        <taxon>Asteroideae</taxon>
        <taxon>Anthemideae</taxon>
        <taxon>Anthemidinae</taxon>
        <taxon>Tanacetum</taxon>
    </lineage>
</organism>
<feature type="region of interest" description="Disordered" evidence="1">
    <location>
        <begin position="148"/>
        <end position="167"/>
    </location>
</feature>
<evidence type="ECO:0000313" key="2">
    <source>
        <dbReference type="EMBL" id="GJS66443.1"/>
    </source>
</evidence>
<evidence type="ECO:0000256" key="1">
    <source>
        <dbReference type="SAM" id="MobiDB-lite"/>
    </source>
</evidence>
<protein>
    <submittedName>
        <fullName evidence="2">Uncharacterized protein</fullName>
    </submittedName>
</protein>
<comment type="caution">
    <text evidence="2">The sequence shown here is derived from an EMBL/GenBank/DDBJ whole genome shotgun (WGS) entry which is preliminary data.</text>
</comment>
<reference evidence="2" key="1">
    <citation type="journal article" date="2022" name="Int. J. Mol. Sci.">
        <title>Draft Genome of Tanacetum Coccineum: Genomic Comparison of Closely Related Tanacetum-Family Plants.</title>
        <authorList>
            <person name="Yamashiro T."/>
            <person name="Shiraishi A."/>
            <person name="Nakayama K."/>
            <person name="Satake H."/>
        </authorList>
    </citation>
    <scope>NUCLEOTIDE SEQUENCE</scope>
</reference>
<proteinExistence type="predicted"/>
<evidence type="ECO:0000313" key="3">
    <source>
        <dbReference type="Proteomes" id="UP001151760"/>
    </source>
</evidence>
<name>A0ABQ4XNB7_9ASTR</name>
<keyword evidence="3" id="KW-1185">Reference proteome</keyword>
<dbReference type="EMBL" id="BQNB010009649">
    <property type="protein sequence ID" value="GJS66443.1"/>
    <property type="molecule type" value="Genomic_DNA"/>
</dbReference>
<feature type="compositionally biased region" description="Basic and acidic residues" evidence="1">
    <location>
        <begin position="148"/>
        <end position="157"/>
    </location>
</feature>
<gene>
    <name evidence="2" type="ORF">Tco_0681007</name>
</gene>
<sequence>MSRTNSQAKIVSKEQLVPRANRIVIKQNNQRVALDSHITDTMLRFDKFEWQTVKRSSRPSKMSKLLYTRFTKLIINHFLSNKKSIPRRSSSKLHSSQDDQPITKLSNTVKDDYKFGMEIPDTMISNAIKKLAGYKFYIAKKVESENAKIVDKPEEQHVSPVKSGRRK</sequence>
<dbReference type="Proteomes" id="UP001151760">
    <property type="component" value="Unassembled WGS sequence"/>
</dbReference>
<accession>A0ABQ4XNB7</accession>
<reference evidence="2" key="2">
    <citation type="submission" date="2022-01" db="EMBL/GenBank/DDBJ databases">
        <authorList>
            <person name="Yamashiro T."/>
            <person name="Shiraishi A."/>
            <person name="Satake H."/>
            <person name="Nakayama K."/>
        </authorList>
    </citation>
    <scope>NUCLEOTIDE SEQUENCE</scope>
</reference>